<protein>
    <submittedName>
        <fullName evidence="11">G-protein-coupled receptor family protein</fullName>
    </submittedName>
</protein>
<keyword evidence="4" id="KW-0732">Signal</keyword>
<evidence type="ECO:0000256" key="5">
    <source>
        <dbReference type="ARBA" id="ARBA00022989"/>
    </source>
</evidence>
<evidence type="ECO:0000256" key="2">
    <source>
        <dbReference type="ARBA" id="ARBA00008077"/>
    </source>
</evidence>
<comment type="caution">
    <text evidence="11">The sequence shown here is derived from an EMBL/GenBank/DDBJ whole genome shotgun (WGS) entry which is preliminary data.</text>
</comment>
<proteinExistence type="inferred from homology"/>
<dbReference type="PANTHER" id="PTHR31787">
    <property type="entry name" value="G-PROTEIN-COUPLED RECEPTOR GPCR FAMILY PROTEIN"/>
    <property type="match status" value="1"/>
</dbReference>
<evidence type="ECO:0000313" key="11">
    <source>
        <dbReference type="EMBL" id="EFA85626.1"/>
    </source>
</evidence>
<evidence type="ECO:0000313" key="12">
    <source>
        <dbReference type="Proteomes" id="UP000001396"/>
    </source>
</evidence>
<accession>D3AYT6</accession>
<evidence type="ECO:0000256" key="9">
    <source>
        <dbReference type="SAM" id="MobiDB-lite"/>
    </source>
</evidence>
<evidence type="ECO:0000256" key="1">
    <source>
        <dbReference type="ARBA" id="ARBA00004141"/>
    </source>
</evidence>
<evidence type="ECO:0000256" key="3">
    <source>
        <dbReference type="ARBA" id="ARBA00022692"/>
    </source>
</evidence>
<evidence type="ECO:0000256" key="6">
    <source>
        <dbReference type="ARBA" id="ARBA00023136"/>
    </source>
</evidence>
<keyword evidence="5 10" id="KW-1133">Transmembrane helix</keyword>
<evidence type="ECO:0000256" key="4">
    <source>
        <dbReference type="ARBA" id="ARBA00022729"/>
    </source>
</evidence>
<evidence type="ECO:0000256" key="8">
    <source>
        <dbReference type="ARBA" id="ARBA00023180"/>
    </source>
</evidence>
<dbReference type="InParanoid" id="D3AYT6"/>
<comment type="subcellular location">
    <subcellularLocation>
        <location evidence="1">Membrane</location>
        <topology evidence="1">Multi-pass membrane protein</topology>
    </subcellularLocation>
</comment>
<feature type="transmembrane region" description="Helical" evidence="10">
    <location>
        <begin position="195"/>
        <end position="215"/>
    </location>
</feature>
<feature type="transmembrane region" description="Helical" evidence="10">
    <location>
        <begin position="249"/>
        <end position="266"/>
    </location>
</feature>
<feature type="compositionally biased region" description="Polar residues" evidence="9">
    <location>
        <begin position="306"/>
        <end position="325"/>
    </location>
</feature>
<feature type="region of interest" description="Disordered" evidence="9">
    <location>
        <begin position="298"/>
        <end position="334"/>
    </location>
</feature>
<keyword evidence="7 11" id="KW-0675">Receptor</keyword>
<dbReference type="PANTHER" id="PTHR31787:SF1">
    <property type="entry name" value="FRIZZLED AND SMOOTHENED-LIKE PROTEIN B-RELATED"/>
    <property type="match status" value="1"/>
</dbReference>
<dbReference type="Gene3D" id="1.20.1070.10">
    <property type="entry name" value="Rhodopsin 7-helix transmembrane proteins"/>
    <property type="match status" value="1"/>
</dbReference>
<dbReference type="OMA" id="HTISIMF"/>
<comment type="similarity">
    <text evidence="2">Belongs to the G-protein coupled receptor Fz/Smo family.</text>
</comment>
<reference evidence="11 12" key="1">
    <citation type="journal article" date="2011" name="Genome Res.">
        <title>Phylogeny-wide analysis of social amoeba genomes highlights ancient origins for complex intercellular communication.</title>
        <authorList>
            <person name="Heidel A.J."/>
            <person name="Lawal H.M."/>
            <person name="Felder M."/>
            <person name="Schilde C."/>
            <person name="Helps N.R."/>
            <person name="Tunggal B."/>
            <person name="Rivero F."/>
            <person name="John U."/>
            <person name="Schleicher M."/>
            <person name="Eichinger L."/>
            <person name="Platzer M."/>
            <person name="Noegel A.A."/>
            <person name="Schaap P."/>
            <person name="Gloeckner G."/>
        </authorList>
    </citation>
    <scope>NUCLEOTIDE SEQUENCE [LARGE SCALE GENOMIC DNA]</scope>
    <source>
        <strain evidence="12">ATCC 26659 / Pp 5 / PN500</strain>
    </source>
</reference>
<feature type="transmembrane region" description="Helical" evidence="10">
    <location>
        <begin position="30"/>
        <end position="51"/>
    </location>
</feature>
<sequence>MSTIMSSISFACVSFNVFTFGILSRDYNKFTVSLIFFSVSIWVMNLVDIIYSGVGHLKIFCPEPGRYAQQYDAACAVTGSIFHLGVVGALLYWVTMSIQLWASIKRIKIKMLSPRATIIINSALQIILLIIPLSIKSVKAGGGAVSCWVSGKWIQNGVFWFPVSLALAIVIKEIYTIVTNIHHDNRFLKLQIKPFLCVLLIFGSFIYTLATHFYFEVRDDEYNANAVLYLDCLLSSKDPDSCTVKGPPYLRIMFGIFVFLLYGLTYKSKKIWLNSAIVQYPPIKSKLLQLGIIGSGSGTSSEKKLPTTTTTMDESKGNTAMSYESDSIELKSFD</sequence>
<dbReference type="GO" id="GO:0016020">
    <property type="term" value="C:membrane"/>
    <property type="evidence" value="ECO:0007669"/>
    <property type="project" value="UniProtKB-SubCell"/>
</dbReference>
<feature type="transmembrane region" description="Helical" evidence="10">
    <location>
        <begin position="71"/>
        <end position="95"/>
    </location>
</feature>
<keyword evidence="12" id="KW-1185">Reference proteome</keyword>
<dbReference type="RefSeq" id="XP_020437733.1">
    <property type="nucleotide sequence ID" value="XM_020571875.1"/>
</dbReference>
<keyword evidence="3 10" id="KW-0812">Transmembrane</keyword>
<dbReference type="InterPro" id="IPR050949">
    <property type="entry name" value="GPCR_Fz/Smo-like"/>
</dbReference>
<feature type="transmembrane region" description="Helical" evidence="10">
    <location>
        <begin position="158"/>
        <end position="175"/>
    </location>
</feature>
<keyword evidence="8" id="KW-0325">Glycoprotein</keyword>
<name>D3AYT6_HETP5</name>
<evidence type="ECO:0000256" key="7">
    <source>
        <dbReference type="ARBA" id="ARBA00023170"/>
    </source>
</evidence>
<dbReference type="EMBL" id="ADBJ01000004">
    <property type="protein sequence ID" value="EFA85626.1"/>
    <property type="molecule type" value="Genomic_DNA"/>
</dbReference>
<dbReference type="AlphaFoldDB" id="D3AYT6"/>
<dbReference type="GeneID" id="31356386"/>
<evidence type="ECO:0000256" key="10">
    <source>
        <dbReference type="SAM" id="Phobius"/>
    </source>
</evidence>
<dbReference type="Proteomes" id="UP000001396">
    <property type="component" value="Unassembled WGS sequence"/>
</dbReference>
<feature type="transmembrane region" description="Helical" evidence="10">
    <location>
        <begin position="6"/>
        <end position="23"/>
    </location>
</feature>
<organism evidence="11 12">
    <name type="scientific">Heterostelium pallidum (strain ATCC 26659 / Pp 5 / PN500)</name>
    <name type="common">Cellular slime mold</name>
    <name type="synonym">Polysphondylium pallidum</name>
    <dbReference type="NCBI Taxonomy" id="670386"/>
    <lineage>
        <taxon>Eukaryota</taxon>
        <taxon>Amoebozoa</taxon>
        <taxon>Evosea</taxon>
        <taxon>Eumycetozoa</taxon>
        <taxon>Dictyostelia</taxon>
        <taxon>Acytosteliales</taxon>
        <taxon>Acytosteliaceae</taxon>
        <taxon>Heterostelium</taxon>
    </lineage>
</organism>
<gene>
    <name evidence="11" type="primary">fslC</name>
    <name evidence="11" type="ORF">PPL_00855</name>
</gene>
<keyword evidence="6 10" id="KW-0472">Membrane</keyword>
<feature type="transmembrane region" description="Helical" evidence="10">
    <location>
        <begin position="116"/>
        <end position="135"/>
    </location>
</feature>